<keyword evidence="1" id="KW-1133">Transmembrane helix</keyword>
<feature type="transmembrane region" description="Helical" evidence="1">
    <location>
        <begin position="136"/>
        <end position="157"/>
    </location>
</feature>
<dbReference type="Proteomes" id="UP001497512">
    <property type="component" value="Chromosome 11"/>
</dbReference>
<evidence type="ECO:0000256" key="1">
    <source>
        <dbReference type="SAM" id="Phobius"/>
    </source>
</evidence>
<accession>A0ABP0TGG8</accession>
<proteinExistence type="predicted"/>
<name>A0ABP0TGG8_9BRYO</name>
<dbReference type="EMBL" id="OZ019903">
    <property type="protein sequence ID" value="CAK9196051.1"/>
    <property type="molecule type" value="Genomic_DNA"/>
</dbReference>
<keyword evidence="1" id="KW-0472">Membrane</keyword>
<protein>
    <submittedName>
        <fullName evidence="2">Uncharacterized protein</fullName>
    </submittedName>
</protein>
<gene>
    <name evidence="2" type="ORF">CSSPTR1EN2_LOCUS3280</name>
</gene>
<dbReference type="Pfam" id="PF06549">
    <property type="entry name" value="DUF1118"/>
    <property type="match status" value="1"/>
</dbReference>
<reference evidence="2" key="1">
    <citation type="submission" date="2024-02" db="EMBL/GenBank/DDBJ databases">
        <authorList>
            <consortium name="ELIXIR-Norway"/>
            <consortium name="Elixir Norway"/>
        </authorList>
    </citation>
    <scope>NUCLEOTIDE SEQUENCE</scope>
</reference>
<keyword evidence="3" id="KW-1185">Reference proteome</keyword>
<sequence>MAELMSIAGCSSIASRHFLRGGGAAAAGSLVEQLHATSTSRPAAGTTRRGGVSVKVLPVGDKSAKVRDKVPEGPEAVKLLSRVEQLRLLSKAEKAGLLSAAESFGFSLSSIEKLGLLSKAEDFGVLSAATDRNTPAALLTAALVLLLAGPVIVYLVPEDSTPLVVLQVVVGTLTALAGSAAFAASNFVSSLQKSD</sequence>
<dbReference type="InterPro" id="IPR009500">
    <property type="entry name" value="DUF1118"/>
</dbReference>
<feature type="transmembrane region" description="Helical" evidence="1">
    <location>
        <begin position="163"/>
        <end position="184"/>
    </location>
</feature>
<evidence type="ECO:0000313" key="2">
    <source>
        <dbReference type="EMBL" id="CAK9196051.1"/>
    </source>
</evidence>
<organism evidence="2 3">
    <name type="scientific">Sphagnum troendelagicum</name>
    <dbReference type="NCBI Taxonomy" id="128251"/>
    <lineage>
        <taxon>Eukaryota</taxon>
        <taxon>Viridiplantae</taxon>
        <taxon>Streptophyta</taxon>
        <taxon>Embryophyta</taxon>
        <taxon>Bryophyta</taxon>
        <taxon>Sphagnophytina</taxon>
        <taxon>Sphagnopsida</taxon>
        <taxon>Sphagnales</taxon>
        <taxon>Sphagnaceae</taxon>
        <taxon>Sphagnum</taxon>
    </lineage>
</organism>
<evidence type="ECO:0000313" key="3">
    <source>
        <dbReference type="Proteomes" id="UP001497512"/>
    </source>
</evidence>
<keyword evidence="1" id="KW-0812">Transmembrane</keyword>